<reference evidence="1 2" key="1">
    <citation type="journal article" date="2018" name="IMA Fungus">
        <title>IMA Genome-F 10: Nine draft genome sequences of Claviceps purpurea s.lat., including C. arundinis, C. humidiphila, and C. cf. spartinae, pseudomolecules for the pitch canker pathogen Fusarium circinatum, draft genome of Davidsoniella eucalypti, Grosmannia galeiformis, Quambalaria eucalypti, and Teratosphaeria destructans.</title>
        <authorList>
            <person name="Wingfield B.D."/>
            <person name="Liu M."/>
            <person name="Nguyen H.D."/>
            <person name="Lane F.A."/>
            <person name="Morgan S.W."/>
            <person name="De Vos L."/>
            <person name="Wilken P.M."/>
            <person name="Duong T.A."/>
            <person name="Aylward J."/>
            <person name="Coetzee M.P."/>
            <person name="Dadej K."/>
            <person name="De Beer Z.W."/>
            <person name="Findlay W."/>
            <person name="Havenga M."/>
            <person name="Kolarik M."/>
            <person name="Menzies J.G."/>
            <person name="Naidoo K."/>
            <person name="Pochopski O."/>
            <person name="Shoukouhi P."/>
            <person name="Santana Q.C."/>
            <person name="Seifert K.A."/>
            <person name="Soal N."/>
            <person name="Steenkamp E.T."/>
            <person name="Tatham C.T."/>
            <person name="van der Nest M.A."/>
            <person name="Wingfield M.J."/>
        </authorList>
    </citation>
    <scope>NUCLEOTIDE SEQUENCE [LARGE SCALE GENOMIC DNA]</scope>
    <source>
        <strain evidence="1">CMW44962</strain>
    </source>
</reference>
<sequence>MADGSMVLETLWRHLQLTDQHETLDIVINGGVQFQRSSTSTVNVDENELIGCLRLPSTSGLPDAPRE</sequence>
<evidence type="ECO:0000313" key="2">
    <source>
        <dbReference type="Proteomes" id="UP001138500"/>
    </source>
</evidence>
<organism evidence="1 2">
    <name type="scientific">Teratosphaeria destructans</name>
    <dbReference type="NCBI Taxonomy" id="418781"/>
    <lineage>
        <taxon>Eukaryota</taxon>
        <taxon>Fungi</taxon>
        <taxon>Dikarya</taxon>
        <taxon>Ascomycota</taxon>
        <taxon>Pezizomycotina</taxon>
        <taxon>Dothideomycetes</taxon>
        <taxon>Dothideomycetidae</taxon>
        <taxon>Mycosphaerellales</taxon>
        <taxon>Teratosphaeriaceae</taxon>
        <taxon>Teratosphaeria</taxon>
    </lineage>
</organism>
<comment type="caution">
    <text evidence="1">The sequence shown here is derived from an EMBL/GenBank/DDBJ whole genome shotgun (WGS) entry which is preliminary data.</text>
</comment>
<dbReference type="EMBL" id="RIBY02002601">
    <property type="protein sequence ID" value="KAH9808446.1"/>
    <property type="molecule type" value="Genomic_DNA"/>
</dbReference>
<keyword evidence="2" id="KW-1185">Reference proteome</keyword>
<protein>
    <submittedName>
        <fullName evidence="1">Uncharacterized protein</fullName>
    </submittedName>
</protein>
<name>A0A9W7SI38_9PEZI</name>
<dbReference type="AlphaFoldDB" id="A0A9W7SI38"/>
<proteinExistence type="predicted"/>
<evidence type="ECO:0000313" key="1">
    <source>
        <dbReference type="EMBL" id="KAH9808446.1"/>
    </source>
</evidence>
<gene>
    <name evidence="1" type="ORF">Tdes44962_MAKER10456</name>
</gene>
<accession>A0A9W7SI38</accession>
<reference evidence="1 2" key="2">
    <citation type="journal article" date="2021" name="Curr. Genet.">
        <title>Genetic response to nitrogen starvation in the aggressive Eucalyptus foliar pathogen Teratosphaeria destructans.</title>
        <authorList>
            <person name="Havenga M."/>
            <person name="Wingfield B.D."/>
            <person name="Wingfield M.J."/>
            <person name="Dreyer L.L."/>
            <person name="Roets F."/>
            <person name="Aylward J."/>
        </authorList>
    </citation>
    <scope>NUCLEOTIDE SEQUENCE [LARGE SCALE GENOMIC DNA]</scope>
    <source>
        <strain evidence="1">CMW44962</strain>
    </source>
</reference>
<dbReference type="Proteomes" id="UP001138500">
    <property type="component" value="Unassembled WGS sequence"/>
</dbReference>